<dbReference type="OrthoDB" id="400668at2"/>
<dbReference type="RefSeq" id="WP_134110170.1">
    <property type="nucleotide sequence ID" value="NZ_SOCN01000001.1"/>
</dbReference>
<dbReference type="EMBL" id="SOCN01000001">
    <property type="protein sequence ID" value="TDV24165.1"/>
    <property type="molecule type" value="Genomic_DNA"/>
</dbReference>
<name>A0A4R7UEW3_9BACT</name>
<dbReference type="NCBIfam" id="NF045954">
    <property type="entry name" value="MAG1430_dom"/>
    <property type="match status" value="1"/>
</dbReference>
<protein>
    <submittedName>
        <fullName evidence="2">Uncharacterized protein</fullName>
    </submittedName>
</protein>
<dbReference type="Proteomes" id="UP000295757">
    <property type="component" value="Unassembled WGS sequence"/>
</dbReference>
<dbReference type="AlphaFoldDB" id="A0A4R7UEW3"/>
<proteinExistence type="predicted"/>
<keyword evidence="3" id="KW-1185">Reference proteome</keyword>
<keyword evidence="1" id="KW-0732">Signal</keyword>
<feature type="chain" id="PRO_5020632103" evidence="1">
    <location>
        <begin position="21"/>
        <end position="301"/>
    </location>
</feature>
<evidence type="ECO:0000313" key="2">
    <source>
        <dbReference type="EMBL" id="TDV24165.1"/>
    </source>
</evidence>
<evidence type="ECO:0000256" key="1">
    <source>
        <dbReference type="SAM" id="SignalP"/>
    </source>
</evidence>
<organism evidence="2 3">
    <name type="scientific">Mycoplasmopsis mustelae</name>
    <dbReference type="NCBI Taxonomy" id="171289"/>
    <lineage>
        <taxon>Bacteria</taxon>
        <taxon>Bacillati</taxon>
        <taxon>Mycoplasmatota</taxon>
        <taxon>Mycoplasmoidales</taxon>
        <taxon>Metamycoplasmataceae</taxon>
        <taxon>Mycoplasmopsis</taxon>
    </lineage>
</organism>
<feature type="signal peptide" evidence="1">
    <location>
        <begin position="1"/>
        <end position="20"/>
    </location>
</feature>
<gene>
    <name evidence="2" type="ORF">BCF59_0113</name>
</gene>
<sequence>MKKSLKIFLTTSLTSVAVIALTAGITVATKSHPTEKLPELAVLANNQNLKYKNYQSLMFELQPGRVDPKQSFASAYVEDPIFKTNSEITANNKYWENLLLPKKILTKSEQQNQDFYITTSQAVPLNVFKDAYNIQFKSFANDLEGVLYLRVSFVAKDLNKNLTPNVTTIYKLSGFKKITLSDVTNTIFLKNDATQLRNEQIDQYQTFTALKEAYQKLQNDSQKRAEFIENTLVLAGTSDTARIDYRKTEVSFEDPNVIKINFYLAPLIKSATLTDLNSIQFHNTEGFYTQIEKTFHIEKFK</sequence>
<accession>A0A4R7UEW3</accession>
<reference evidence="2 3" key="1">
    <citation type="submission" date="2019-03" db="EMBL/GenBank/DDBJ databases">
        <title>Genomic Encyclopedia of Archaeal and Bacterial Type Strains, Phase II (KMG-II): from individual species to whole genera.</title>
        <authorList>
            <person name="Goeker M."/>
        </authorList>
    </citation>
    <scope>NUCLEOTIDE SEQUENCE [LARGE SCALE GENOMIC DNA]</scope>
    <source>
        <strain evidence="2 3">ATCC 35214</strain>
    </source>
</reference>
<evidence type="ECO:0000313" key="3">
    <source>
        <dbReference type="Proteomes" id="UP000295757"/>
    </source>
</evidence>
<comment type="caution">
    <text evidence="2">The sequence shown here is derived from an EMBL/GenBank/DDBJ whole genome shotgun (WGS) entry which is preliminary data.</text>
</comment>